<keyword evidence="6" id="KW-1185">Reference proteome</keyword>
<dbReference type="Gene3D" id="3.40.630.190">
    <property type="entry name" value="LCP protein"/>
    <property type="match status" value="1"/>
</dbReference>
<keyword evidence="3" id="KW-0472">Membrane</keyword>
<dbReference type="InterPro" id="IPR004474">
    <property type="entry name" value="LytR_CpsA_psr"/>
</dbReference>
<dbReference type="NCBIfam" id="TIGR00350">
    <property type="entry name" value="lytR_cpsA_psr"/>
    <property type="match status" value="1"/>
</dbReference>
<comment type="similarity">
    <text evidence="1">Belongs to the LytR/CpsA/Psr (LCP) family.</text>
</comment>
<sequence length="658" mass="67289">MSDSERAGKQAGSGRDASPETAPETPTEPDISATPPPNGPAEAPEAGDARDAEAPGADAVTPDAAASGADAAPATPTSGAATGPDTAEPVGESAAADPAPTPGTEDVAATGDAAEAGEAGAIAAGKAGEAGESGEGPAGNSGESGEGSAGEPSGGTATEGAAAEVAPGAAGATGPATVPTTTPPPAAGDPLTAAVAAMAADGGKAADRRTRRDRRRRVYKRILIGVTVTVALSLVAGSVVVYTLYRKLDGNITTEDLTAKLGPEAERPQVVAGTHDAANILMMGSDDRSGDNKQYGDVGEGTKRSDTTILLHLAADRKSSVAVSIPRDLMVDIPSCVRPDGSKSRAYRDQFNHAFEIGGAACTIKTIEQMTKVRVDHHIVIDFSGFKDMVDAVNGVEVCLSRPMRDTAAKLDLPAGKHKLDGEQALGYVRARKNVDDGSDTQRMTRQQRFLAALVKKVKVGDMLTQPWKLYNLLDAGTRSITADPGLSSLKELMDLSDSIKGIPNDKVAFLTVPRQPYRFDTDRDELVQPKADRLFDAIRFDRVAVGAGVSGKDENGFENNGEVRIEQPATPLPSTRTTIDENGERVTVTPTAPGKGTTTRSPAGATSSATAGPSSTTSTPNPTSTAGIPSTQPTTPADTSPIVTVSGRTAEQDVCAG</sequence>
<feature type="compositionally biased region" description="Low complexity" evidence="2">
    <location>
        <begin position="149"/>
        <end position="180"/>
    </location>
</feature>
<evidence type="ECO:0000256" key="2">
    <source>
        <dbReference type="SAM" id="MobiDB-lite"/>
    </source>
</evidence>
<feature type="transmembrane region" description="Helical" evidence="3">
    <location>
        <begin position="222"/>
        <end position="245"/>
    </location>
</feature>
<dbReference type="EMBL" id="BIFH01000063">
    <property type="protein sequence ID" value="GCE02403.1"/>
    <property type="molecule type" value="Genomic_DNA"/>
</dbReference>
<evidence type="ECO:0000259" key="4">
    <source>
        <dbReference type="Pfam" id="PF03816"/>
    </source>
</evidence>
<feature type="region of interest" description="Disordered" evidence="2">
    <location>
        <begin position="550"/>
        <end position="658"/>
    </location>
</feature>
<dbReference type="Proteomes" id="UP000286931">
    <property type="component" value="Unassembled WGS sequence"/>
</dbReference>
<evidence type="ECO:0000313" key="5">
    <source>
        <dbReference type="EMBL" id="GCE02403.1"/>
    </source>
</evidence>
<evidence type="ECO:0000256" key="3">
    <source>
        <dbReference type="SAM" id="Phobius"/>
    </source>
</evidence>
<feature type="compositionally biased region" description="Polar residues" evidence="2">
    <location>
        <begin position="629"/>
        <end position="650"/>
    </location>
</feature>
<evidence type="ECO:0000313" key="6">
    <source>
        <dbReference type="Proteomes" id="UP000286931"/>
    </source>
</evidence>
<dbReference type="AlphaFoldDB" id="A0A401Z6D5"/>
<name>A0A401Z6D5_9ACTN</name>
<gene>
    <name evidence="5" type="ORF">EHYA_10180</name>
</gene>
<feature type="compositionally biased region" description="Gly residues" evidence="2">
    <location>
        <begin position="131"/>
        <end position="148"/>
    </location>
</feature>
<feature type="compositionally biased region" description="Low complexity" evidence="2">
    <location>
        <begin position="108"/>
        <end position="127"/>
    </location>
</feature>
<reference evidence="5 6" key="1">
    <citation type="submission" date="2018-12" db="EMBL/GenBank/DDBJ databases">
        <title>Draft genome sequence of Embleya hyalina NBRC 13850T.</title>
        <authorList>
            <person name="Komaki H."/>
            <person name="Hosoyama A."/>
            <person name="Kimura A."/>
            <person name="Ichikawa N."/>
            <person name="Tamura T."/>
        </authorList>
    </citation>
    <scope>NUCLEOTIDE SEQUENCE [LARGE SCALE GENOMIC DNA]</scope>
    <source>
        <strain evidence="5 6">NBRC 13850</strain>
    </source>
</reference>
<evidence type="ECO:0000256" key="1">
    <source>
        <dbReference type="ARBA" id="ARBA00006068"/>
    </source>
</evidence>
<comment type="caution">
    <text evidence="5">The sequence shown here is derived from an EMBL/GenBank/DDBJ whole genome shotgun (WGS) entry which is preliminary data.</text>
</comment>
<dbReference type="PANTHER" id="PTHR33392:SF6">
    <property type="entry name" value="POLYISOPRENYL-TEICHOIC ACID--PEPTIDOGLYCAN TEICHOIC ACID TRANSFERASE TAGU"/>
    <property type="match status" value="1"/>
</dbReference>
<dbReference type="PANTHER" id="PTHR33392">
    <property type="entry name" value="POLYISOPRENYL-TEICHOIC ACID--PEPTIDOGLYCAN TEICHOIC ACID TRANSFERASE TAGU"/>
    <property type="match status" value="1"/>
</dbReference>
<dbReference type="InterPro" id="IPR050922">
    <property type="entry name" value="LytR/CpsA/Psr_CW_biosynth"/>
</dbReference>
<accession>A0A401Z6D5</accession>
<keyword evidence="3" id="KW-0812">Transmembrane</keyword>
<organism evidence="5 6">
    <name type="scientific">Embleya hyalina</name>
    <dbReference type="NCBI Taxonomy" id="516124"/>
    <lineage>
        <taxon>Bacteria</taxon>
        <taxon>Bacillati</taxon>
        <taxon>Actinomycetota</taxon>
        <taxon>Actinomycetes</taxon>
        <taxon>Kitasatosporales</taxon>
        <taxon>Streptomycetaceae</taxon>
        <taxon>Embleya</taxon>
    </lineage>
</organism>
<keyword evidence="3" id="KW-1133">Transmembrane helix</keyword>
<dbReference type="RefSeq" id="WP_246127440.1">
    <property type="nucleotide sequence ID" value="NZ_BIFH01000063.1"/>
</dbReference>
<feature type="compositionally biased region" description="Basic and acidic residues" evidence="2">
    <location>
        <begin position="552"/>
        <end position="566"/>
    </location>
</feature>
<feature type="compositionally biased region" description="Low complexity" evidence="2">
    <location>
        <begin position="19"/>
        <end position="29"/>
    </location>
</feature>
<protein>
    <submittedName>
        <fullName evidence="5">Transcriptional regulator</fullName>
    </submittedName>
</protein>
<feature type="domain" description="Cell envelope-related transcriptional attenuator" evidence="4">
    <location>
        <begin position="304"/>
        <end position="459"/>
    </location>
</feature>
<dbReference type="Pfam" id="PF03816">
    <property type="entry name" value="LytR_cpsA_psr"/>
    <property type="match status" value="1"/>
</dbReference>
<proteinExistence type="inferred from homology"/>
<feature type="compositionally biased region" description="Low complexity" evidence="2">
    <location>
        <begin position="54"/>
        <end position="87"/>
    </location>
</feature>
<feature type="region of interest" description="Disordered" evidence="2">
    <location>
        <begin position="1"/>
        <end position="189"/>
    </location>
</feature>
<feature type="compositionally biased region" description="Low complexity" evidence="2">
    <location>
        <begin position="597"/>
        <end position="628"/>
    </location>
</feature>